<dbReference type="InterPro" id="IPR036249">
    <property type="entry name" value="Thioredoxin-like_sf"/>
</dbReference>
<reference evidence="8" key="2">
    <citation type="submission" date="2015-10" db="EMBL/GenBank/DDBJ databases">
        <authorList>
            <person name="Gilbert D.G."/>
        </authorList>
    </citation>
    <scope>NUCLEOTIDE SEQUENCE</scope>
    <source>
        <strain evidence="8">GO-13</strain>
    </source>
</reference>
<feature type="transmembrane region" description="Helical" evidence="6">
    <location>
        <begin position="12"/>
        <end position="29"/>
    </location>
</feature>
<keyword evidence="6" id="KW-1133">Transmembrane helix</keyword>
<keyword evidence="11" id="KW-1185">Reference proteome</keyword>
<accession>A0A0J6EX41</accession>
<dbReference type="RefSeq" id="WP_048353278.1">
    <property type="nucleotide sequence ID" value="NZ_CP023481.1"/>
</dbReference>
<dbReference type="GO" id="GO:0016491">
    <property type="term" value="F:oxidoreductase activity"/>
    <property type="evidence" value="ECO:0007669"/>
    <property type="project" value="UniProtKB-KW"/>
</dbReference>
<dbReference type="EMBL" id="JARRTL010000011">
    <property type="protein sequence ID" value="MEC0485905.1"/>
    <property type="molecule type" value="Genomic_DNA"/>
</dbReference>
<evidence type="ECO:0000313" key="8">
    <source>
        <dbReference type="EMBL" id="KRT94372.1"/>
    </source>
</evidence>
<dbReference type="Proteomes" id="UP000036168">
    <property type="component" value="Unassembled WGS sequence"/>
</dbReference>
<feature type="domain" description="Thioredoxin" evidence="7">
    <location>
        <begin position="31"/>
        <end position="225"/>
    </location>
</feature>
<dbReference type="SUPFAM" id="SSF52833">
    <property type="entry name" value="Thioredoxin-like"/>
    <property type="match status" value="1"/>
</dbReference>
<keyword evidence="6" id="KW-0812">Transmembrane</keyword>
<comment type="similarity">
    <text evidence="1">Belongs to the thioredoxin family. DsbA subfamily.</text>
</comment>
<organism evidence="8 10">
    <name type="scientific">Bacillus glycinifermentans</name>
    <dbReference type="NCBI Taxonomy" id="1664069"/>
    <lineage>
        <taxon>Bacteria</taxon>
        <taxon>Bacillati</taxon>
        <taxon>Bacillota</taxon>
        <taxon>Bacilli</taxon>
        <taxon>Bacillales</taxon>
        <taxon>Bacillaceae</taxon>
        <taxon>Bacillus</taxon>
    </lineage>
</organism>
<reference evidence="9 11" key="3">
    <citation type="submission" date="2023-03" db="EMBL/GenBank/DDBJ databases">
        <title>Agriculturally important microbes genome sequencing.</title>
        <authorList>
            <person name="Dunlap C."/>
        </authorList>
    </citation>
    <scope>NUCLEOTIDE SEQUENCE [LARGE SCALE GENOMIC DNA]</scope>
    <source>
        <strain evidence="9 11">CBP-3203</strain>
    </source>
</reference>
<dbReference type="AlphaFoldDB" id="A0A0J6EX41"/>
<keyword evidence="6" id="KW-0472">Membrane</keyword>
<keyword evidence="5" id="KW-0676">Redox-active center</keyword>
<evidence type="ECO:0000313" key="11">
    <source>
        <dbReference type="Proteomes" id="UP001341297"/>
    </source>
</evidence>
<dbReference type="STRING" id="1664069.BGLY_3928"/>
<gene>
    <name evidence="8" type="ORF">AB447_203545</name>
    <name evidence="9" type="ORF">P8828_13855</name>
</gene>
<protein>
    <submittedName>
        <fullName evidence="8">Dihydroneopterin aldolase</fullName>
    </submittedName>
    <submittedName>
        <fullName evidence="9">DsbA family protein</fullName>
    </submittedName>
</protein>
<evidence type="ECO:0000256" key="3">
    <source>
        <dbReference type="ARBA" id="ARBA00023002"/>
    </source>
</evidence>
<keyword evidence="3" id="KW-0560">Oxidoreductase</keyword>
<reference evidence="8 10" key="1">
    <citation type="journal article" date="2015" name="Int. J. Syst. Evol. Microbiol.">
        <title>Bacillus glycinifermentans sp. nov., isolated from fermented soybean paste.</title>
        <authorList>
            <person name="Kim S.J."/>
            <person name="Dunlap C.A."/>
            <person name="Kwon S.W."/>
            <person name="Rooney A.P."/>
        </authorList>
    </citation>
    <scope>NUCLEOTIDE SEQUENCE [LARGE SCALE GENOMIC DNA]</scope>
    <source>
        <strain evidence="8 10">GO-13</strain>
    </source>
</reference>
<evidence type="ECO:0000256" key="1">
    <source>
        <dbReference type="ARBA" id="ARBA00005791"/>
    </source>
</evidence>
<dbReference type="InterPro" id="IPR013766">
    <property type="entry name" value="Thioredoxin_domain"/>
</dbReference>
<dbReference type="PANTHER" id="PTHR13887:SF14">
    <property type="entry name" value="DISULFIDE BOND FORMATION PROTEIN D"/>
    <property type="match status" value="1"/>
</dbReference>
<dbReference type="PATRIC" id="fig|1664069.3.peg.4893"/>
<evidence type="ECO:0000256" key="2">
    <source>
        <dbReference type="ARBA" id="ARBA00022729"/>
    </source>
</evidence>
<evidence type="ECO:0000313" key="9">
    <source>
        <dbReference type="EMBL" id="MEC0485905.1"/>
    </source>
</evidence>
<dbReference type="OrthoDB" id="117402at2"/>
<dbReference type="PANTHER" id="PTHR13887">
    <property type="entry name" value="GLUTATHIONE S-TRANSFERASE KAPPA"/>
    <property type="match status" value="1"/>
</dbReference>
<sequence length="231" mass="26207">MKKNQQSPMKFAVIMTVVVVFLIGVLVVLNHQTENASQTFDDKPSTEGQPILGNKKAAVTITEFGDYKCPSCKQWTETVFPDLKKDFIDKGKVNFSYINFVNEQHGRGSELSALASEQVWKEDPDSFWAFHEALYKAQPDNDTMETEWATPAKLADIAESHAKVKRDKLIKSLDDKTFSKELQTDESLINEYKVDSTPTIFVNGEKIAKPFDYDQIKEAIEKELKGKSDEK</sequence>
<keyword evidence="4" id="KW-1015">Disulfide bond</keyword>
<proteinExistence type="inferred from homology"/>
<dbReference type="Proteomes" id="UP001341297">
    <property type="component" value="Unassembled WGS sequence"/>
</dbReference>
<comment type="caution">
    <text evidence="8">The sequence shown here is derived from an EMBL/GenBank/DDBJ whole genome shotgun (WGS) entry which is preliminary data.</text>
</comment>
<accession>A0A0J6EF55</accession>
<evidence type="ECO:0000256" key="6">
    <source>
        <dbReference type="SAM" id="Phobius"/>
    </source>
</evidence>
<dbReference type="EMBL" id="LECW02000012">
    <property type="protein sequence ID" value="KRT94372.1"/>
    <property type="molecule type" value="Genomic_DNA"/>
</dbReference>
<evidence type="ECO:0000256" key="4">
    <source>
        <dbReference type="ARBA" id="ARBA00023157"/>
    </source>
</evidence>
<name>A0A0J6EX41_9BACI</name>
<dbReference type="Pfam" id="PF13462">
    <property type="entry name" value="Thioredoxin_4"/>
    <property type="match status" value="1"/>
</dbReference>
<evidence type="ECO:0000313" key="10">
    <source>
        <dbReference type="Proteomes" id="UP000036168"/>
    </source>
</evidence>
<dbReference type="InterPro" id="IPR012336">
    <property type="entry name" value="Thioredoxin-like_fold"/>
</dbReference>
<evidence type="ECO:0000256" key="5">
    <source>
        <dbReference type="ARBA" id="ARBA00023284"/>
    </source>
</evidence>
<evidence type="ECO:0000259" key="7">
    <source>
        <dbReference type="PROSITE" id="PS51352"/>
    </source>
</evidence>
<dbReference type="PROSITE" id="PS51352">
    <property type="entry name" value="THIOREDOXIN_2"/>
    <property type="match status" value="1"/>
</dbReference>
<dbReference type="Gene3D" id="3.40.30.10">
    <property type="entry name" value="Glutaredoxin"/>
    <property type="match status" value="1"/>
</dbReference>
<keyword evidence="2" id="KW-0732">Signal</keyword>